<dbReference type="STRING" id="37928.SAMN04489742_1704"/>
<evidence type="ECO:0000313" key="2">
    <source>
        <dbReference type="Proteomes" id="UP000181917"/>
    </source>
</evidence>
<evidence type="ECO:0008006" key="3">
    <source>
        <dbReference type="Google" id="ProtNLM"/>
    </source>
</evidence>
<evidence type="ECO:0000313" key="1">
    <source>
        <dbReference type="EMBL" id="SDQ58406.1"/>
    </source>
</evidence>
<reference evidence="1 2" key="1">
    <citation type="submission" date="2016-10" db="EMBL/GenBank/DDBJ databases">
        <authorList>
            <person name="de Groot N.N."/>
        </authorList>
    </citation>
    <scope>NUCLEOTIDE SEQUENCE [LARGE SCALE GENOMIC DNA]</scope>
    <source>
        <strain evidence="1 2">DSM 20117</strain>
    </source>
</reference>
<dbReference type="EMBL" id="FNKH01000002">
    <property type="protein sequence ID" value="SDQ58406.1"/>
    <property type="molecule type" value="Genomic_DNA"/>
</dbReference>
<gene>
    <name evidence="1" type="ORF">SAMN04489742_1704</name>
</gene>
<keyword evidence="2" id="KW-1185">Reference proteome</keyword>
<accession>A0A1H1C3Y9</accession>
<protein>
    <recommendedName>
        <fullName evidence="3">HNH endonuclease</fullName>
    </recommendedName>
</protein>
<name>A0A1H1C3Y9_9MICC</name>
<dbReference type="Proteomes" id="UP000181917">
    <property type="component" value="Unassembled WGS sequence"/>
</dbReference>
<sequence>MGTASGSTTWRGDVVFHYASPELRAISRVATAPRPAYPPRGYDVPETAEGTLVLIEPVCEIEVPRETVLQVLEDGHGPVNADGTLRRGYFFPVDSSQALELLGCAGLEAVEESGVEDVILDEASDGFLGGASDRLAIRAVRAEQRFLRDQQMRRWDSSCCLCGRSLPEELLIAAHIKPRWACTEVERMDTLNVSMLACLFGCDALYELGYVVVGEDGTIEYGPRRSIHVEEGLRHIVGLQCPAYRDDSRLYFAWHRKHHFNTQGEHR</sequence>
<organism evidence="1 2">
    <name type="scientific">Crystallibacter crystallopoietes</name>
    <dbReference type="NCBI Taxonomy" id="37928"/>
    <lineage>
        <taxon>Bacteria</taxon>
        <taxon>Bacillati</taxon>
        <taxon>Actinomycetota</taxon>
        <taxon>Actinomycetes</taxon>
        <taxon>Micrococcales</taxon>
        <taxon>Micrococcaceae</taxon>
        <taxon>Crystallibacter</taxon>
    </lineage>
</organism>
<dbReference type="AlphaFoldDB" id="A0A1H1C3Y9"/>
<proteinExistence type="predicted"/>